<sequence length="119" mass="12981">MSGRWHPIILEAVLTTRDTSFLSCAVTTPTCHGETQGAFHRGPVDICKQLRREKSLVSFPDEEELLLYLLQQARSVSSRGEVSGRCGCSCTLSCPDPPPLPAAYIAKSVFSRPGLPVIH</sequence>
<evidence type="ECO:0000313" key="1">
    <source>
        <dbReference type="EMBL" id="MEQ2184859.1"/>
    </source>
</evidence>
<name>A0ABV0PN10_9TELE</name>
<reference evidence="1 2" key="1">
    <citation type="submission" date="2021-06" db="EMBL/GenBank/DDBJ databases">
        <authorList>
            <person name="Palmer J.M."/>
        </authorList>
    </citation>
    <scope>NUCLEOTIDE SEQUENCE [LARGE SCALE GENOMIC DNA]</scope>
    <source>
        <strain evidence="1 2">GA_2019</strain>
        <tissue evidence="1">Muscle</tissue>
    </source>
</reference>
<evidence type="ECO:0000313" key="2">
    <source>
        <dbReference type="Proteomes" id="UP001476798"/>
    </source>
</evidence>
<accession>A0ABV0PN10</accession>
<dbReference type="EMBL" id="JAHRIO010080749">
    <property type="protein sequence ID" value="MEQ2184859.1"/>
    <property type="molecule type" value="Genomic_DNA"/>
</dbReference>
<comment type="caution">
    <text evidence="1">The sequence shown here is derived from an EMBL/GenBank/DDBJ whole genome shotgun (WGS) entry which is preliminary data.</text>
</comment>
<protein>
    <submittedName>
        <fullName evidence="1">Uncharacterized protein</fullName>
    </submittedName>
</protein>
<keyword evidence="2" id="KW-1185">Reference proteome</keyword>
<organism evidence="1 2">
    <name type="scientific">Goodea atripinnis</name>
    <dbReference type="NCBI Taxonomy" id="208336"/>
    <lineage>
        <taxon>Eukaryota</taxon>
        <taxon>Metazoa</taxon>
        <taxon>Chordata</taxon>
        <taxon>Craniata</taxon>
        <taxon>Vertebrata</taxon>
        <taxon>Euteleostomi</taxon>
        <taxon>Actinopterygii</taxon>
        <taxon>Neopterygii</taxon>
        <taxon>Teleostei</taxon>
        <taxon>Neoteleostei</taxon>
        <taxon>Acanthomorphata</taxon>
        <taxon>Ovalentaria</taxon>
        <taxon>Atherinomorphae</taxon>
        <taxon>Cyprinodontiformes</taxon>
        <taxon>Goodeidae</taxon>
        <taxon>Goodea</taxon>
    </lineage>
</organism>
<proteinExistence type="predicted"/>
<dbReference type="Proteomes" id="UP001476798">
    <property type="component" value="Unassembled WGS sequence"/>
</dbReference>
<gene>
    <name evidence="1" type="ORF">GOODEAATRI_012316</name>
</gene>